<name>A0ABY2SEN6_9HYPH</name>
<dbReference type="Pfam" id="PF06530">
    <property type="entry name" value="Phage_antitermQ"/>
    <property type="match status" value="1"/>
</dbReference>
<keyword evidence="4" id="KW-0804">Transcription</keyword>
<organism evidence="5 6">
    <name type="scientific">Martelella alba</name>
    <dbReference type="NCBI Taxonomy" id="2590451"/>
    <lineage>
        <taxon>Bacteria</taxon>
        <taxon>Pseudomonadati</taxon>
        <taxon>Pseudomonadota</taxon>
        <taxon>Alphaproteobacteria</taxon>
        <taxon>Hyphomicrobiales</taxon>
        <taxon>Aurantimonadaceae</taxon>
        <taxon>Martelella</taxon>
    </lineage>
</organism>
<comment type="similarity">
    <text evidence="1">Belongs to the phage antitermination Q type 1 family.</text>
</comment>
<protein>
    <submittedName>
        <fullName evidence="5">Antitermination protein Q</fullName>
    </submittedName>
</protein>
<reference evidence="5 6" key="1">
    <citation type="submission" date="2019-04" db="EMBL/GenBank/DDBJ databases">
        <authorList>
            <person name="Li M."/>
            <person name="Gao C."/>
        </authorList>
    </citation>
    <scope>NUCLEOTIDE SEQUENCE [LARGE SCALE GENOMIC DNA]</scope>
    <source>
        <strain evidence="5 6">BGMRC 2031</strain>
    </source>
</reference>
<dbReference type="InterPro" id="IPR010534">
    <property type="entry name" value="Phage_933W_GpQ"/>
</dbReference>
<proteinExistence type="inferred from homology"/>
<evidence type="ECO:0000256" key="4">
    <source>
        <dbReference type="ARBA" id="ARBA00023163"/>
    </source>
</evidence>
<evidence type="ECO:0000256" key="3">
    <source>
        <dbReference type="ARBA" id="ARBA00023125"/>
    </source>
</evidence>
<gene>
    <name evidence="5" type="ORF">FCN80_25040</name>
</gene>
<dbReference type="SUPFAM" id="SSF88659">
    <property type="entry name" value="Sigma3 and sigma4 domains of RNA polymerase sigma factors"/>
    <property type="match status" value="1"/>
</dbReference>
<evidence type="ECO:0000313" key="5">
    <source>
        <dbReference type="EMBL" id="TKI02442.1"/>
    </source>
</evidence>
<evidence type="ECO:0000256" key="2">
    <source>
        <dbReference type="ARBA" id="ARBA00023015"/>
    </source>
</evidence>
<keyword evidence="6" id="KW-1185">Reference proteome</keyword>
<dbReference type="InterPro" id="IPR013324">
    <property type="entry name" value="RNA_pol_sigma_r3/r4-like"/>
</dbReference>
<dbReference type="RefSeq" id="WP_136993023.1">
    <property type="nucleotide sequence ID" value="NZ_SZPQ01000078.1"/>
</dbReference>
<evidence type="ECO:0000313" key="6">
    <source>
        <dbReference type="Proteomes" id="UP000305202"/>
    </source>
</evidence>
<dbReference type="EMBL" id="SZPQ01000078">
    <property type="protein sequence ID" value="TKI02442.1"/>
    <property type="molecule type" value="Genomic_DNA"/>
</dbReference>
<accession>A0ABY2SEN6</accession>
<keyword evidence="3" id="KW-0238">DNA-binding</keyword>
<dbReference type="Proteomes" id="UP000305202">
    <property type="component" value="Unassembled WGS sequence"/>
</dbReference>
<sequence length="151" mass="16586">MRDIRAVLQRWGEWAADEENRAAWPAVCATFRGVLAAKSSLRPSCSDDDGLIIDACVSRLHFAGRDAEREVLFAYYVLRLSLRDVADLFETNRMQVRNLLSGGENFVNGGLVALGVRLDMDLVLKATGQMKAPAFLLRGFEDVSGRAPVAG</sequence>
<evidence type="ECO:0000256" key="1">
    <source>
        <dbReference type="ARBA" id="ARBA00010234"/>
    </source>
</evidence>
<keyword evidence="2" id="KW-0805">Transcription regulation</keyword>
<comment type="caution">
    <text evidence="5">The sequence shown here is derived from an EMBL/GenBank/DDBJ whole genome shotgun (WGS) entry which is preliminary data.</text>
</comment>